<protein>
    <submittedName>
        <fullName evidence="6">TetR/AcrR family transcriptional regulator</fullName>
    </submittedName>
</protein>
<dbReference type="Pfam" id="PF16859">
    <property type="entry name" value="TetR_C_11"/>
    <property type="match status" value="1"/>
</dbReference>
<dbReference type="InterPro" id="IPR001647">
    <property type="entry name" value="HTH_TetR"/>
</dbReference>
<dbReference type="PANTHER" id="PTHR30055">
    <property type="entry name" value="HTH-TYPE TRANSCRIPTIONAL REGULATOR RUTR"/>
    <property type="match status" value="1"/>
</dbReference>
<keyword evidence="3" id="KW-0804">Transcription</keyword>
<reference evidence="7" key="1">
    <citation type="journal article" date="2019" name="Int. J. Syst. Evol. Microbiol.">
        <title>The Global Catalogue of Microorganisms (GCM) 10K type strain sequencing project: providing services to taxonomists for standard genome sequencing and annotation.</title>
        <authorList>
            <consortium name="The Broad Institute Genomics Platform"/>
            <consortium name="The Broad Institute Genome Sequencing Center for Infectious Disease"/>
            <person name="Wu L."/>
            <person name="Ma J."/>
        </authorList>
    </citation>
    <scope>NUCLEOTIDE SEQUENCE [LARGE SCALE GENOMIC DNA]</scope>
    <source>
        <strain evidence="7">CGMCC 1.16855</strain>
    </source>
</reference>
<comment type="caution">
    <text evidence="6">The sequence shown here is derived from an EMBL/GenBank/DDBJ whole genome shotgun (WGS) entry which is preliminary data.</text>
</comment>
<feature type="DNA-binding region" description="H-T-H motif" evidence="4">
    <location>
        <begin position="37"/>
        <end position="56"/>
    </location>
</feature>
<dbReference type="InterPro" id="IPR050109">
    <property type="entry name" value="HTH-type_TetR-like_transc_reg"/>
</dbReference>
<dbReference type="Proteomes" id="UP001595420">
    <property type="component" value="Unassembled WGS sequence"/>
</dbReference>
<keyword evidence="7" id="KW-1185">Reference proteome</keyword>
<keyword evidence="2 4" id="KW-0238">DNA-binding</keyword>
<evidence type="ECO:0000256" key="2">
    <source>
        <dbReference type="ARBA" id="ARBA00023125"/>
    </source>
</evidence>
<evidence type="ECO:0000313" key="7">
    <source>
        <dbReference type="Proteomes" id="UP001595420"/>
    </source>
</evidence>
<evidence type="ECO:0000259" key="5">
    <source>
        <dbReference type="PROSITE" id="PS50977"/>
    </source>
</evidence>
<feature type="domain" description="HTH tetR-type" evidence="5">
    <location>
        <begin position="14"/>
        <end position="74"/>
    </location>
</feature>
<evidence type="ECO:0000256" key="1">
    <source>
        <dbReference type="ARBA" id="ARBA00023015"/>
    </source>
</evidence>
<proteinExistence type="predicted"/>
<evidence type="ECO:0000256" key="3">
    <source>
        <dbReference type="ARBA" id="ARBA00023163"/>
    </source>
</evidence>
<organism evidence="6 7">
    <name type="scientific">Falsiroseomonas tokyonensis</name>
    <dbReference type="NCBI Taxonomy" id="430521"/>
    <lineage>
        <taxon>Bacteria</taxon>
        <taxon>Pseudomonadati</taxon>
        <taxon>Pseudomonadota</taxon>
        <taxon>Alphaproteobacteria</taxon>
        <taxon>Acetobacterales</taxon>
        <taxon>Roseomonadaceae</taxon>
        <taxon>Falsiroseomonas</taxon>
    </lineage>
</organism>
<sequence length="211" mass="22914">MEHPSRKAGRKPSKALDAAILSAALEALAEVGFEPLSIADVARRAGTTPPAIYRRFSNKPKLLLAALADDLAKIRDPATDCGSLRADLLDWIGIIVRELSPSRMRILGSLVFQARRDPEPIALLTETAHRLGARHWDMIITRAVRRGDLPSRALPAVFRRLPAALVTYQAMFPRPPEDAEAIAELVDAVMLPAILAAARPGARTERSGVLP</sequence>
<evidence type="ECO:0000313" key="6">
    <source>
        <dbReference type="EMBL" id="MFC3001206.1"/>
    </source>
</evidence>
<gene>
    <name evidence="6" type="ORF">ACFOD3_14970</name>
</gene>
<dbReference type="EMBL" id="JBHRSB010000004">
    <property type="protein sequence ID" value="MFC3001206.1"/>
    <property type="molecule type" value="Genomic_DNA"/>
</dbReference>
<dbReference type="PROSITE" id="PS50977">
    <property type="entry name" value="HTH_TETR_2"/>
    <property type="match status" value="1"/>
</dbReference>
<keyword evidence="1" id="KW-0805">Transcription regulation</keyword>
<name>A0ABV7BW78_9PROT</name>
<dbReference type="InterPro" id="IPR011075">
    <property type="entry name" value="TetR_C"/>
</dbReference>
<dbReference type="PANTHER" id="PTHR30055:SF148">
    <property type="entry name" value="TETR-FAMILY TRANSCRIPTIONAL REGULATOR"/>
    <property type="match status" value="1"/>
</dbReference>
<evidence type="ECO:0000256" key="4">
    <source>
        <dbReference type="PROSITE-ProRule" id="PRU00335"/>
    </source>
</evidence>
<dbReference type="Pfam" id="PF00440">
    <property type="entry name" value="TetR_N"/>
    <property type="match status" value="1"/>
</dbReference>
<accession>A0ABV7BW78</accession>
<dbReference type="RefSeq" id="WP_216837283.1">
    <property type="nucleotide sequence ID" value="NZ_JAFNJS010000004.1"/>
</dbReference>